<evidence type="ECO:0000256" key="6">
    <source>
        <dbReference type="ARBA" id="ARBA00023136"/>
    </source>
</evidence>
<evidence type="ECO:0000256" key="4">
    <source>
        <dbReference type="ARBA" id="ARBA00022692"/>
    </source>
</evidence>
<dbReference type="GO" id="GO:0051301">
    <property type="term" value="P:cell division"/>
    <property type="evidence" value="ECO:0007669"/>
    <property type="project" value="UniProtKB-KW"/>
</dbReference>
<comment type="caution">
    <text evidence="10">The sequence shown here is derived from an EMBL/GenBank/DDBJ whole genome shotgun (WGS) entry which is preliminary data.</text>
</comment>
<evidence type="ECO:0000313" key="11">
    <source>
        <dbReference type="Proteomes" id="UP000886876"/>
    </source>
</evidence>
<keyword evidence="3" id="KW-0132">Cell division</keyword>
<dbReference type="PANTHER" id="PTHR37820:SF1">
    <property type="entry name" value="CELL DIVISION PROTEIN FTSQ"/>
    <property type="match status" value="1"/>
</dbReference>
<evidence type="ECO:0000256" key="3">
    <source>
        <dbReference type="ARBA" id="ARBA00022618"/>
    </source>
</evidence>
<keyword evidence="2" id="KW-1003">Cell membrane</keyword>
<keyword evidence="7" id="KW-0131">Cell cycle</keyword>
<dbReference type="InterPro" id="IPR050487">
    <property type="entry name" value="FtsQ_DivIB"/>
</dbReference>
<dbReference type="InterPro" id="IPR034746">
    <property type="entry name" value="POTRA"/>
</dbReference>
<dbReference type="PROSITE" id="PS51257">
    <property type="entry name" value="PROKAR_LIPOPROTEIN"/>
    <property type="match status" value="1"/>
</dbReference>
<evidence type="ECO:0000256" key="2">
    <source>
        <dbReference type="ARBA" id="ARBA00022475"/>
    </source>
</evidence>
<evidence type="ECO:0000256" key="8">
    <source>
        <dbReference type="SAM" id="Phobius"/>
    </source>
</evidence>
<sequence length="252" mass="28170">MATLMRNQRKKKTGRRAFYGPLAFLVACAVLIFLMSIFFRVSTVEVQGNVYYTAQEVQDAAGIVEGDNLFFINRFRVVSRIFARLPYIENVEIKRYLPNKVVLTVSECQALGCVSVDGEAWVIDRSCRILTKATELEQEQLMEIRGITPLTTEIGKVFETGSDDAGKLEYLCEILSQIQERGMTGDVSYLDMTNANDPTFGYLGRFTVRLGEAGDTEYRFGKLLSAVSQLTENDRGTIDVSGDDAAAVFNPY</sequence>
<gene>
    <name evidence="10" type="ORF">IAD42_03130</name>
</gene>
<keyword evidence="5 8" id="KW-1133">Transmembrane helix</keyword>
<evidence type="ECO:0000256" key="7">
    <source>
        <dbReference type="ARBA" id="ARBA00023306"/>
    </source>
</evidence>
<evidence type="ECO:0000259" key="9">
    <source>
        <dbReference type="PROSITE" id="PS51779"/>
    </source>
</evidence>
<dbReference type="GO" id="GO:0005886">
    <property type="term" value="C:plasma membrane"/>
    <property type="evidence" value="ECO:0007669"/>
    <property type="project" value="TreeGrafter"/>
</dbReference>
<dbReference type="PROSITE" id="PS51779">
    <property type="entry name" value="POTRA"/>
    <property type="match status" value="1"/>
</dbReference>
<dbReference type="Gene3D" id="3.10.20.310">
    <property type="entry name" value="membrane protein fhac"/>
    <property type="match status" value="1"/>
</dbReference>
<reference evidence="10" key="1">
    <citation type="submission" date="2020-10" db="EMBL/GenBank/DDBJ databases">
        <authorList>
            <person name="Gilroy R."/>
        </authorList>
    </citation>
    <scope>NUCLEOTIDE SEQUENCE</scope>
    <source>
        <strain evidence="10">ChiHecec3B27-6122</strain>
    </source>
</reference>
<comment type="subcellular location">
    <subcellularLocation>
        <location evidence="1">Membrane</location>
    </subcellularLocation>
</comment>
<accession>A0A9D1G3N4</accession>
<dbReference type="Proteomes" id="UP000886876">
    <property type="component" value="Unassembled WGS sequence"/>
</dbReference>
<dbReference type="EMBL" id="DVJS01000071">
    <property type="protein sequence ID" value="HIS96950.1"/>
    <property type="molecule type" value="Genomic_DNA"/>
</dbReference>
<dbReference type="AlphaFoldDB" id="A0A9D1G3N4"/>
<feature type="transmembrane region" description="Helical" evidence="8">
    <location>
        <begin position="21"/>
        <end position="39"/>
    </location>
</feature>
<evidence type="ECO:0000256" key="1">
    <source>
        <dbReference type="ARBA" id="ARBA00004370"/>
    </source>
</evidence>
<evidence type="ECO:0000313" key="10">
    <source>
        <dbReference type="EMBL" id="HIS96950.1"/>
    </source>
</evidence>
<keyword evidence="4 8" id="KW-0812">Transmembrane</keyword>
<keyword evidence="6 8" id="KW-0472">Membrane</keyword>
<dbReference type="PANTHER" id="PTHR37820">
    <property type="entry name" value="CELL DIVISION PROTEIN DIVIB"/>
    <property type="match status" value="1"/>
</dbReference>
<feature type="domain" description="POTRA" evidence="9">
    <location>
        <begin position="39"/>
        <end position="108"/>
    </location>
</feature>
<organism evidence="10 11">
    <name type="scientific">Candidatus Scatomorpha pullistercoris</name>
    <dbReference type="NCBI Taxonomy" id="2840929"/>
    <lineage>
        <taxon>Bacteria</taxon>
        <taxon>Bacillati</taxon>
        <taxon>Bacillota</taxon>
        <taxon>Clostridia</taxon>
        <taxon>Eubacteriales</taxon>
        <taxon>Candidatus Scatomorpha</taxon>
    </lineage>
</organism>
<name>A0A9D1G3N4_9FIRM</name>
<protein>
    <submittedName>
        <fullName evidence="10">FtsQ-type POTRA domain-containing protein</fullName>
    </submittedName>
</protein>
<dbReference type="Pfam" id="PF08478">
    <property type="entry name" value="POTRA_1"/>
    <property type="match status" value="1"/>
</dbReference>
<dbReference type="InterPro" id="IPR013685">
    <property type="entry name" value="POTRA_FtsQ_type"/>
</dbReference>
<evidence type="ECO:0000256" key="5">
    <source>
        <dbReference type="ARBA" id="ARBA00022989"/>
    </source>
</evidence>
<proteinExistence type="predicted"/>
<reference evidence="10" key="2">
    <citation type="journal article" date="2021" name="PeerJ">
        <title>Extensive microbial diversity within the chicken gut microbiome revealed by metagenomics and culture.</title>
        <authorList>
            <person name="Gilroy R."/>
            <person name="Ravi A."/>
            <person name="Getino M."/>
            <person name="Pursley I."/>
            <person name="Horton D.L."/>
            <person name="Alikhan N.F."/>
            <person name="Baker D."/>
            <person name="Gharbi K."/>
            <person name="Hall N."/>
            <person name="Watson M."/>
            <person name="Adriaenssens E.M."/>
            <person name="Foster-Nyarko E."/>
            <person name="Jarju S."/>
            <person name="Secka A."/>
            <person name="Antonio M."/>
            <person name="Oren A."/>
            <person name="Chaudhuri R.R."/>
            <person name="La Ragione R."/>
            <person name="Hildebrand F."/>
            <person name="Pallen M.J."/>
        </authorList>
    </citation>
    <scope>NUCLEOTIDE SEQUENCE</scope>
    <source>
        <strain evidence="10">ChiHecec3B27-6122</strain>
    </source>
</reference>